<dbReference type="InterPro" id="IPR000600">
    <property type="entry name" value="ROK"/>
</dbReference>
<keyword evidence="6" id="KW-0598">Phosphotransferase system</keyword>
<dbReference type="GO" id="GO:0016301">
    <property type="term" value="F:kinase activity"/>
    <property type="evidence" value="ECO:0007669"/>
    <property type="project" value="UniProtKB-KW"/>
</dbReference>
<dbReference type="Gene3D" id="3.40.50.2300">
    <property type="match status" value="1"/>
</dbReference>
<sequence length="467" mass="53372">MDEFLSDIYVSLFYQWILHYPYETCRLDRADLDWIRLENKLVQGIITFNPQRIIELTVLDKQSQENIFYIHFQMKNLAHAKELFEQLLACMQQFKEKRAIKVLLCCSGGLTTSFFAMQMQKAAKLQKVKMEIRAVGYADLYYQGEDQQVILLAPQISYMHAKVQKLLKNQLVLKIPPSIYATYDAISMVNMIQQVGLPKPKTTLKKTKQLKSQLDIRVLCYVLGLSICKSGGQVFMVYRLYGSKQSVRYSGMIIKQDLTYQDIEDVLDTILAQFSEVAIIGISVPELTYHGKLISGIIEGMDGFDLGRALQLRYRQKIRITNDVNNAALGYYASHQRYSSVAFLFQPIFGHAGCGIVIDGKLHQGYYHFAGEVKHLPLTFSEDPVALSKTPEGTRELLGKLVATIVCTLAPEAIALYSDLVWQIQDIEDELKRYLPDGYHPHLEQVDILEEYILLGIYMDCLQVLGE</sequence>
<dbReference type="PANTHER" id="PTHR34581">
    <property type="entry name" value="PTS SYSTEM N,N'-DIACETYLCHITOBIOSE-SPECIFIC EIIB COMPONENT"/>
    <property type="match status" value="1"/>
</dbReference>
<comment type="caution">
    <text evidence="10">The sequence shown here is derived from an EMBL/GenBank/DDBJ whole genome shotgun (WGS) entry which is preliminary data.</text>
</comment>
<evidence type="ECO:0000256" key="2">
    <source>
        <dbReference type="ARBA" id="ARBA00022448"/>
    </source>
</evidence>
<proteinExistence type="inferred from homology"/>
<keyword evidence="2" id="KW-0813">Transport</keyword>
<reference evidence="10" key="1">
    <citation type="submission" date="2020-10" db="EMBL/GenBank/DDBJ databases">
        <authorList>
            <person name="Gilroy R."/>
        </authorList>
    </citation>
    <scope>NUCLEOTIDE SEQUENCE</scope>
    <source>
        <strain evidence="10">CHK195-11698</strain>
    </source>
</reference>
<evidence type="ECO:0000256" key="4">
    <source>
        <dbReference type="ARBA" id="ARBA00022597"/>
    </source>
</evidence>
<feature type="domain" description="PTS EIIB type-3" evidence="9">
    <location>
        <begin position="99"/>
        <end position="202"/>
    </location>
</feature>
<dbReference type="Gene3D" id="3.30.420.40">
    <property type="match status" value="1"/>
</dbReference>
<evidence type="ECO:0000313" key="10">
    <source>
        <dbReference type="EMBL" id="HIU13480.1"/>
    </source>
</evidence>
<keyword evidence="5" id="KW-0808">Transferase</keyword>
<dbReference type="AlphaFoldDB" id="A0A9D1L084"/>
<accession>A0A9D1L084</accession>
<dbReference type="CDD" id="cd23763">
    <property type="entry name" value="ASKHA_ATPase_ROK"/>
    <property type="match status" value="1"/>
</dbReference>
<dbReference type="InterPro" id="IPR003501">
    <property type="entry name" value="PTS_EIIB_2/3"/>
</dbReference>
<evidence type="ECO:0000256" key="1">
    <source>
        <dbReference type="ARBA" id="ARBA00006479"/>
    </source>
</evidence>
<dbReference type="InterPro" id="IPR043129">
    <property type="entry name" value="ATPase_NBD"/>
</dbReference>
<feature type="modified residue" description="Phosphocysteine; by EIIA" evidence="8">
    <location>
        <position position="106"/>
    </location>
</feature>
<evidence type="ECO:0000256" key="6">
    <source>
        <dbReference type="ARBA" id="ARBA00022683"/>
    </source>
</evidence>
<dbReference type="InterPro" id="IPR036095">
    <property type="entry name" value="PTS_EIIB-like_sf"/>
</dbReference>
<keyword evidence="3" id="KW-0597">Phosphoprotein</keyword>
<dbReference type="SUPFAM" id="SSF52794">
    <property type="entry name" value="PTS system IIB component-like"/>
    <property type="match status" value="1"/>
</dbReference>
<dbReference type="Pfam" id="PF00480">
    <property type="entry name" value="ROK"/>
    <property type="match status" value="1"/>
</dbReference>
<dbReference type="GO" id="GO:0009401">
    <property type="term" value="P:phosphoenolpyruvate-dependent sugar phosphotransferase system"/>
    <property type="evidence" value="ECO:0007669"/>
    <property type="project" value="UniProtKB-KW"/>
</dbReference>
<dbReference type="InterPro" id="IPR013012">
    <property type="entry name" value="PTS_EIIB_3"/>
</dbReference>
<dbReference type="PROSITE" id="PS51100">
    <property type="entry name" value="PTS_EIIB_TYPE_3"/>
    <property type="match status" value="1"/>
</dbReference>
<keyword evidence="4" id="KW-0762">Sugar transport</keyword>
<evidence type="ECO:0000256" key="5">
    <source>
        <dbReference type="ARBA" id="ARBA00022679"/>
    </source>
</evidence>
<comment type="similarity">
    <text evidence="1">Belongs to the ROK (NagC/XylR) family.</text>
</comment>
<gene>
    <name evidence="10" type="ORF">IAD15_05365</name>
</gene>
<keyword evidence="7" id="KW-0418">Kinase</keyword>
<evidence type="ECO:0000256" key="3">
    <source>
        <dbReference type="ARBA" id="ARBA00022553"/>
    </source>
</evidence>
<dbReference type="InterPro" id="IPR051819">
    <property type="entry name" value="PTS_sugar-specific_EIIB"/>
</dbReference>
<dbReference type="Proteomes" id="UP000824175">
    <property type="component" value="Unassembled WGS sequence"/>
</dbReference>
<reference evidence="10" key="2">
    <citation type="journal article" date="2021" name="PeerJ">
        <title>Extensive microbial diversity within the chicken gut microbiome revealed by metagenomics and culture.</title>
        <authorList>
            <person name="Gilroy R."/>
            <person name="Ravi A."/>
            <person name="Getino M."/>
            <person name="Pursley I."/>
            <person name="Horton D.L."/>
            <person name="Alikhan N.F."/>
            <person name="Baker D."/>
            <person name="Gharbi K."/>
            <person name="Hall N."/>
            <person name="Watson M."/>
            <person name="Adriaenssens E.M."/>
            <person name="Foster-Nyarko E."/>
            <person name="Jarju S."/>
            <person name="Secka A."/>
            <person name="Antonio M."/>
            <person name="Oren A."/>
            <person name="Chaudhuri R.R."/>
            <person name="La Ragione R."/>
            <person name="Hildebrand F."/>
            <person name="Pallen M.J."/>
        </authorList>
    </citation>
    <scope>NUCLEOTIDE SEQUENCE</scope>
    <source>
        <strain evidence="10">CHK195-11698</strain>
    </source>
</reference>
<dbReference type="Pfam" id="PF02302">
    <property type="entry name" value="PTS_IIB"/>
    <property type="match status" value="1"/>
</dbReference>
<evidence type="ECO:0000256" key="8">
    <source>
        <dbReference type="PROSITE-ProRule" id="PRU00423"/>
    </source>
</evidence>
<evidence type="ECO:0000313" key="11">
    <source>
        <dbReference type="Proteomes" id="UP000824175"/>
    </source>
</evidence>
<dbReference type="SUPFAM" id="SSF53067">
    <property type="entry name" value="Actin-like ATPase domain"/>
    <property type="match status" value="1"/>
</dbReference>
<evidence type="ECO:0000259" key="9">
    <source>
        <dbReference type="PROSITE" id="PS51100"/>
    </source>
</evidence>
<protein>
    <submittedName>
        <fullName evidence="10">ROK family protein</fullName>
    </submittedName>
</protein>
<evidence type="ECO:0000256" key="7">
    <source>
        <dbReference type="ARBA" id="ARBA00022777"/>
    </source>
</evidence>
<dbReference type="EMBL" id="DVMJ01000047">
    <property type="protein sequence ID" value="HIU13480.1"/>
    <property type="molecule type" value="Genomic_DNA"/>
</dbReference>
<dbReference type="GO" id="GO:0008982">
    <property type="term" value="F:protein-N(PI)-phosphohistidine-sugar phosphotransferase activity"/>
    <property type="evidence" value="ECO:0007669"/>
    <property type="project" value="InterPro"/>
</dbReference>
<name>A0A9D1L084_9FIRM</name>
<organism evidence="10 11">
    <name type="scientific">Candidatus Fimiplasma intestinipullorum</name>
    <dbReference type="NCBI Taxonomy" id="2840825"/>
    <lineage>
        <taxon>Bacteria</taxon>
        <taxon>Bacillati</taxon>
        <taxon>Bacillota</taxon>
        <taxon>Clostridia</taxon>
        <taxon>Eubacteriales</taxon>
        <taxon>Candidatus Fimiplasma</taxon>
    </lineage>
</organism>
<dbReference type="PANTHER" id="PTHR34581:SF2">
    <property type="entry name" value="PTS SYSTEM N,N'-DIACETYLCHITOBIOSE-SPECIFIC EIIB COMPONENT"/>
    <property type="match status" value="1"/>
</dbReference>